<feature type="compositionally biased region" description="Polar residues" evidence="1">
    <location>
        <begin position="40"/>
        <end position="56"/>
    </location>
</feature>
<dbReference type="GeneID" id="98175665"/>
<feature type="compositionally biased region" description="Acidic residues" evidence="1">
    <location>
        <begin position="18"/>
        <end position="32"/>
    </location>
</feature>
<evidence type="ECO:0000313" key="3">
    <source>
        <dbReference type="Proteomes" id="UP001628179"/>
    </source>
</evidence>
<dbReference type="RefSeq" id="XP_070916443.1">
    <property type="nucleotide sequence ID" value="XM_071060342.1"/>
</dbReference>
<comment type="caution">
    <text evidence="2">The sequence shown here is derived from an EMBL/GenBank/DDBJ whole genome shotgun (WGS) entry which is preliminary data.</text>
</comment>
<evidence type="ECO:0000313" key="2">
    <source>
        <dbReference type="EMBL" id="GAB1314712.1"/>
    </source>
</evidence>
<gene>
    <name evidence="2" type="ORF">MFIFM68171_04922</name>
</gene>
<keyword evidence="3" id="KW-1185">Reference proteome</keyword>
<organism evidence="2 3">
    <name type="scientific">Madurella fahalii</name>
    <dbReference type="NCBI Taxonomy" id="1157608"/>
    <lineage>
        <taxon>Eukaryota</taxon>
        <taxon>Fungi</taxon>
        <taxon>Dikarya</taxon>
        <taxon>Ascomycota</taxon>
        <taxon>Pezizomycotina</taxon>
        <taxon>Sordariomycetes</taxon>
        <taxon>Sordariomycetidae</taxon>
        <taxon>Sordariales</taxon>
        <taxon>Sordariales incertae sedis</taxon>
        <taxon>Madurella</taxon>
    </lineage>
</organism>
<feature type="region of interest" description="Disordered" evidence="1">
    <location>
        <begin position="1"/>
        <end position="56"/>
    </location>
</feature>
<feature type="compositionally biased region" description="Pro residues" evidence="1">
    <location>
        <begin position="86"/>
        <end position="96"/>
    </location>
</feature>
<dbReference type="EMBL" id="BAAFSV010000002">
    <property type="protein sequence ID" value="GAB1314712.1"/>
    <property type="molecule type" value="Genomic_DNA"/>
</dbReference>
<accession>A0ABQ0GAD7</accession>
<dbReference type="Proteomes" id="UP001628179">
    <property type="component" value="Unassembled WGS sequence"/>
</dbReference>
<evidence type="ECO:0000256" key="1">
    <source>
        <dbReference type="SAM" id="MobiDB-lite"/>
    </source>
</evidence>
<name>A0ABQ0GAD7_9PEZI</name>
<sequence>MNPNEDSNIDGWAANSEGWDDDPCNPDWDEVIAFDGEQPPQHSTDVLDTESGVPTTDNLLLEPPLTAALFQYETPASIQRLHEDAPPPPSNDPSPDPLGHRSIYLLDSGVWEPNSEAEKQQEVHSTGTALVLPRQGKVFIEEEDLELNNLNSAVHERNPTAIGAERQPLTKVKSFASRCAPCRFAGVPKSKCDGTVRSVCSRCQHLESKVDENTRSRAKEWLDRMNGAADPLQLFVEPNETLSLPKIMFFELVEAQLLLVALRGEVDRVSHLGPGGSLESLFGGELVCYIDDREFYSPYSTTSSVVAINKLATTATAAAASGANIVAPALDGIQLDGFIGRRRPSCNIRNLVEADRKTLASAWNCAFWIIMLLNWDGNELYLSLLTAGLPRGIGLPAAKDLVLELTYSVAHRAQALIQELCYRTIRSMSKADKHHNPITICCALWIIFTATHKFEKRNFTATSLTNLRNFLSKLHERSRAAFQSINQHK</sequence>
<reference evidence="2 3" key="1">
    <citation type="submission" date="2024-09" db="EMBL/GenBank/DDBJ databases">
        <title>Itraconazole resistance in Madurella fahalii resulting from another homologue of gene encoding cytochrome P450 14-alpha sterol demethylase (CYP51).</title>
        <authorList>
            <person name="Yoshioka I."/>
            <person name="Fahal A.H."/>
            <person name="Kaneko S."/>
            <person name="Yaguchi T."/>
        </authorList>
    </citation>
    <scope>NUCLEOTIDE SEQUENCE [LARGE SCALE GENOMIC DNA]</scope>
    <source>
        <strain evidence="2 3">IFM 68171</strain>
    </source>
</reference>
<proteinExistence type="predicted"/>
<protein>
    <submittedName>
        <fullName evidence="2">Uncharacterized protein</fullName>
    </submittedName>
</protein>
<feature type="region of interest" description="Disordered" evidence="1">
    <location>
        <begin position="80"/>
        <end position="101"/>
    </location>
</feature>